<evidence type="ECO:0000259" key="3">
    <source>
        <dbReference type="Pfam" id="PF23771"/>
    </source>
</evidence>
<dbReference type="InterPro" id="IPR024498">
    <property type="entry name" value="DUF2786"/>
</dbReference>
<sequence>MSDENDKLKTAWIRQLNEDWKTANFLYFKDSMRPPSYELSYSGLALGRWKGGCHRRLSISIHLIEKYTWEYVQEVLYHEMAHQYVEEVLGICEELPHGEAFKRVCQEKGIDPTATGDLHLWMEKRKNRCIVSSENHQILDKIHKLLALAQSPNEHEAQTAMAKAHELLLRHNLSLLDTQTKWNYIHKQVGEIGRRDPVKSTISAILCKYFFVEAIWTFGYDQLKNQRGRVLEIYGTPENVEMAEYVYHYLQNIPELLWTEYKEKNAVNGNRHRRTFIYGLLEGFYHKLEGRVQENASQKLVWKGDPRLREFYHQRNPRRTRTFSRYSRTSQDAYNCGVSQGKRLIIHKGVRERGSGEVKHLN</sequence>
<evidence type="ECO:0000259" key="2">
    <source>
        <dbReference type="Pfam" id="PF10979"/>
    </source>
</evidence>
<feature type="domain" description="SprT-like" evidence="1">
    <location>
        <begin position="21"/>
        <end position="107"/>
    </location>
</feature>
<evidence type="ECO:0000259" key="1">
    <source>
        <dbReference type="Pfam" id="PF10263"/>
    </source>
</evidence>
<dbReference type="EMBL" id="AYTS01000159">
    <property type="protein sequence ID" value="OOP55277.1"/>
    <property type="molecule type" value="Genomic_DNA"/>
</dbReference>
<dbReference type="STRING" id="1004156.AYP45_15720"/>
<gene>
    <name evidence="4" type="ORF">AYP45_15720</name>
</gene>
<protein>
    <recommendedName>
        <fullName evidence="6">DUF2786 domain-containing protein</fullName>
    </recommendedName>
</protein>
<evidence type="ECO:0008006" key="6">
    <source>
        <dbReference type="Google" id="ProtNLM"/>
    </source>
</evidence>
<dbReference type="GO" id="GO:0006950">
    <property type="term" value="P:response to stress"/>
    <property type="evidence" value="ECO:0007669"/>
    <property type="project" value="UniProtKB-ARBA"/>
</dbReference>
<dbReference type="Pfam" id="PF10263">
    <property type="entry name" value="SprT-like"/>
    <property type="match status" value="1"/>
</dbReference>
<proteinExistence type="predicted"/>
<dbReference type="Pfam" id="PF23771">
    <property type="entry name" value="DUF7168"/>
    <property type="match status" value="1"/>
</dbReference>
<dbReference type="Proteomes" id="UP000189681">
    <property type="component" value="Unassembled WGS sequence"/>
</dbReference>
<organism evidence="4 5">
    <name type="scientific">Candidatus Brocadia carolinensis</name>
    <dbReference type="NCBI Taxonomy" id="1004156"/>
    <lineage>
        <taxon>Bacteria</taxon>
        <taxon>Pseudomonadati</taxon>
        <taxon>Planctomycetota</taxon>
        <taxon>Candidatus Brocadiia</taxon>
        <taxon>Candidatus Brocadiales</taxon>
        <taxon>Candidatus Brocadiaceae</taxon>
        <taxon>Candidatus Brocadia</taxon>
    </lineage>
</organism>
<accession>A0A1V4AQ82</accession>
<dbReference type="InterPro" id="IPR006640">
    <property type="entry name" value="SprT-like_domain"/>
</dbReference>
<feature type="domain" description="DUF2786" evidence="2">
    <location>
        <begin position="138"/>
        <end position="174"/>
    </location>
</feature>
<reference evidence="4 5" key="1">
    <citation type="journal article" date="2017" name="Water Res.">
        <title>Discovery and metagenomic analysis of an anammox bacterial enrichment related to Candidatus "Brocadia caroliniensis" in a full-scale glycerol-fed nitritation-denitritation separate centrate treatment process.</title>
        <authorList>
            <person name="Park H."/>
            <person name="Brotto A.C."/>
            <person name="van Loosdrecht M.C."/>
            <person name="Chandran K."/>
        </authorList>
    </citation>
    <scope>NUCLEOTIDE SEQUENCE [LARGE SCALE GENOMIC DNA]</scope>
    <source>
        <strain evidence="4">26THWARD</strain>
    </source>
</reference>
<comment type="caution">
    <text evidence="4">The sequence shown here is derived from an EMBL/GenBank/DDBJ whole genome shotgun (WGS) entry which is preliminary data.</text>
</comment>
<feature type="domain" description="DUF7168" evidence="3">
    <location>
        <begin position="192"/>
        <end position="318"/>
    </location>
</feature>
<evidence type="ECO:0000313" key="4">
    <source>
        <dbReference type="EMBL" id="OOP55277.1"/>
    </source>
</evidence>
<evidence type="ECO:0000313" key="5">
    <source>
        <dbReference type="Proteomes" id="UP000189681"/>
    </source>
</evidence>
<dbReference type="AlphaFoldDB" id="A0A1V4AQ82"/>
<dbReference type="InterPro" id="IPR055592">
    <property type="entry name" value="DUF7168"/>
</dbReference>
<dbReference type="Pfam" id="PF10979">
    <property type="entry name" value="DUF2786"/>
    <property type="match status" value="1"/>
</dbReference>
<name>A0A1V4AQ82_9BACT</name>